<keyword evidence="1 4" id="KW-0349">Heme</keyword>
<dbReference type="RefSeq" id="WP_230779833.1">
    <property type="nucleotide sequence ID" value="NZ_JAJNCT010000030.1"/>
</dbReference>
<feature type="domain" description="Cytochrome c" evidence="7">
    <location>
        <begin position="31"/>
        <end position="116"/>
    </location>
</feature>
<accession>A0AAW4Y3L5</accession>
<feature type="binding site" description="covalent" evidence="4">
    <location>
        <position position="148"/>
    </location>
    <ligand>
        <name>heme c</name>
        <dbReference type="ChEBI" id="CHEBI:61717"/>
        <label>2</label>
    </ligand>
</feature>
<keyword evidence="2 5" id="KW-0479">Metal-binding</keyword>
<evidence type="ECO:0000313" key="9">
    <source>
        <dbReference type="Proteomes" id="UP001199260"/>
    </source>
</evidence>
<dbReference type="PROSITE" id="PS51007">
    <property type="entry name" value="CYTC"/>
    <property type="match status" value="2"/>
</dbReference>
<evidence type="ECO:0000256" key="3">
    <source>
        <dbReference type="ARBA" id="ARBA00023004"/>
    </source>
</evidence>
<evidence type="ECO:0000313" key="8">
    <source>
        <dbReference type="EMBL" id="MCD2167624.1"/>
    </source>
</evidence>
<dbReference type="InterPro" id="IPR009056">
    <property type="entry name" value="Cyt_c-like_dom"/>
</dbReference>
<dbReference type="GO" id="GO:0005506">
    <property type="term" value="F:iron ion binding"/>
    <property type="evidence" value="ECO:0007669"/>
    <property type="project" value="InterPro"/>
</dbReference>
<protein>
    <submittedName>
        <fullName evidence="8">C-type cytochrome</fullName>
    </submittedName>
</protein>
<evidence type="ECO:0000256" key="4">
    <source>
        <dbReference type="PIRSR" id="PIRSR000005-1"/>
    </source>
</evidence>
<dbReference type="PANTHER" id="PTHR33751">
    <property type="entry name" value="CBB3-TYPE CYTOCHROME C OXIDASE SUBUNIT FIXP"/>
    <property type="match status" value="1"/>
</dbReference>
<dbReference type="GO" id="GO:0020037">
    <property type="term" value="F:heme binding"/>
    <property type="evidence" value="ECO:0007669"/>
    <property type="project" value="InterPro"/>
</dbReference>
<sequence>MRHTPTRPLRRLGAAWPWALLLCAAAQAQTANPQQGEQIANNGLPPTVASCASCHGAKGQGMAAFPPLAGQGTSYLTSQLDAFADGSRGNPIMAPIAKGLTSQQRADVVAYFASLPSGIAATPGQADAKDKGVWLVERGRMQDGIPACASCHGPGGAGVGAHFPAIAKLSASYMQAQIDAWKKGSRPPGPLGLMEGIAKKLSSDDVNAIAQYYAGASGAAKP</sequence>
<feature type="binding site" description="axial binding residue" evidence="5">
    <location>
        <position position="194"/>
    </location>
    <ligand>
        <name>heme c</name>
        <dbReference type="ChEBI" id="CHEBI:61717"/>
        <label>2</label>
    </ligand>
    <ligandPart>
        <name>Fe</name>
        <dbReference type="ChEBI" id="CHEBI:18248"/>
    </ligandPart>
</feature>
<keyword evidence="3 5" id="KW-0408">Iron</keyword>
<comment type="caution">
    <text evidence="8">The sequence shown here is derived from an EMBL/GenBank/DDBJ whole genome shotgun (WGS) entry which is preliminary data.</text>
</comment>
<feature type="binding site" description="axial binding residue" evidence="5">
    <location>
        <position position="93"/>
    </location>
    <ligand>
        <name>heme c</name>
        <dbReference type="ChEBI" id="CHEBI:61717"/>
        <label>1</label>
    </ligand>
    <ligandPart>
        <name>Fe</name>
        <dbReference type="ChEBI" id="CHEBI:18248"/>
    </ligandPart>
</feature>
<dbReference type="EMBL" id="JAJNCT010000030">
    <property type="protein sequence ID" value="MCD2167624.1"/>
    <property type="molecule type" value="Genomic_DNA"/>
</dbReference>
<dbReference type="Gene3D" id="1.10.760.10">
    <property type="entry name" value="Cytochrome c-like domain"/>
    <property type="match status" value="2"/>
</dbReference>
<dbReference type="Proteomes" id="UP001199260">
    <property type="component" value="Unassembled WGS sequence"/>
</dbReference>
<feature type="chain" id="PRO_5043913237" evidence="6">
    <location>
        <begin position="29"/>
        <end position="222"/>
    </location>
</feature>
<organism evidence="8 9">
    <name type="scientific">Comamonas koreensis</name>
    <dbReference type="NCBI Taxonomy" id="160825"/>
    <lineage>
        <taxon>Bacteria</taxon>
        <taxon>Pseudomonadati</taxon>
        <taxon>Pseudomonadota</taxon>
        <taxon>Betaproteobacteria</taxon>
        <taxon>Burkholderiales</taxon>
        <taxon>Comamonadaceae</taxon>
        <taxon>Comamonas</taxon>
    </lineage>
</organism>
<evidence type="ECO:0000256" key="1">
    <source>
        <dbReference type="ARBA" id="ARBA00022617"/>
    </source>
</evidence>
<gene>
    <name evidence="8" type="ORF">LPW39_21120</name>
</gene>
<dbReference type="SUPFAM" id="SSF46626">
    <property type="entry name" value="Cytochrome c"/>
    <property type="match status" value="2"/>
</dbReference>
<reference evidence="8 9" key="1">
    <citation type="submission" date="2021-11" db="EMBL/GenBank/DDBJ databases">
        <title>Genome sequence.</title>
        <authorList>
            <person name="Sun Q."/>
        </authorList>
    </citation>
    <scope>NUCLEOTIDE SEQUENCE [LARGE SCALE GENOMIC DNA]</scope>
    <source>
        <strain evidence="8 9">KCTC 12005</strain>
    </source>
</reference>
<proteinExistence type="predicted"/>
<dbReference type="AlphaFoldDB" id="A0AAW4Y3L5"/>
<feature type="binding site" description="axial binding residue" evidence="5">
    <location>
        <position position="152"/>
    </location>
    <ligand>
        <name>heme c</name>
        <dbReference type="ChEBI" id="CHEBI:61717"/>
        <label>2</label>
    </ligand>
    <ligandPart>
        <name>Fe</name>
        <dbReference type="ChEBI" id="CHEBI:18248"/>
    </ligandPart>
</feature>
<evidence type="ECO:0000256" key="2">
    <source>
        <dbReference type="ARBA" id="ARBA00022723"/>
    </source>
</evidence>
<evidence type="ECO:0000256" key="6">
    <source>
        <dbReference type="SAM" id="SignalP"/>
    </source>
</evidence>
<feature type="binding site" description="covalent" evidence="4">
    <location>
        <position position="51"/>
    </location>
    <ligand>
        <name>heme c</name>
        <dbReference type="ChEBI" id="CHEBI:61717"/>
        <label>1</label>
    </ligand>
</feature>
<keyword evidence="9" id="KW-1185">Reference proteome</keyword>
<dbReference type="InterPro" id="IPR024167">
    <property type="entry name" value="Cytochrome_c4-like"/>
</dbReference>
<evidence type="ECO:0000256" key="5">
    <source>
        <dbReference type="PIRSR" id="PIRSR000005-2"/>
    </source>
</evidence>
<evidence type="ECO:0000259" key="7">
    <source>
        <dbReference type="PROSITE" id="PS51007"/>
    </source>
</evidence>
<name>A0AAW4Y3L5_9BURK</name>
<dbReference type="InterPro" id="IPR050597">
    <property type="entry name" value="Cytochrome_c_Oxidase_Subunit"/>
</dbReference>
<feature type="binding site" description="covalent" evidence="4">
    <location>
        <position position="151"/>
    </location>
    <ligand>
        <name>heme c</name>
        <dbReference type="ChEBI" id="CHEBI:61717"/>
        <label>2</label>
    </ligand>
</feature>
<feature type="domain" description="Cytochrome c" evidence="7">
    <location>
        <begin position="127"/>
        <end position="217"/>
    </location>
</feature>
<keyword evidence="6" id="KW-0732">Signal</keyword>
<dbReference type="GO" id="GO:0042597">
    <property type="term" value="C:periplasmic space"/>
    <property type="evidence" value="ECO:0007669"/>
    <property type="project" value="InterPro"/>
</dbReference>
<feature type="binding site" description="axial binding residue" evidence="5">
    <location>
        <position position="55"/>
    </location>
    <ligand>
        <name>heme c</name>
        <dbReference type="ChEBI" id="CHEBI:61717"/>
        <label>1</label>
    </ligand>
    <ligandPart>
        <name>Fe</name>
        <dbReference type="ChEBI" id="CHEBI:18248"/>
    </ligandPart>
</feature>
<comment type="PTM">
    <text evidence="4">Binds 2 heme c groups covalently per subunit.</text>
</comment>
<dbReference type="GO" id="GO:0009055">
    <property type="term" value="F:electron transfer activity"/>
    <property type="evidence" value="ECO:0007669"/>
    <property type="project" value="InterPro"/>
</dbReference>
<dbReference type="InterPro" id="IPR036909">
    <property type="entry name" value="Cyt_c-like_dom_sf"/>
</dbReference>
<feature type="signal peptide" evidence="6">
    <location>
        <begin position="1"/>
        <end position="28"/>
    </location>
</feature>
<dbReference type="PIRSF" id="PIRSF000005">
    <property type="entry name" value="Cytochrome_c4"/>
    <property type="match status" value="1"/>
</dbReference>
<feature type="binding site" description="covalent" evidence="4">
    <location>
        <position position="54"/>
    </location>
    <ligand>
        <name>heme c</name>
        <dbReference type="ChEBI" id="CHEBI:61717"/>
        <label>1</label>
    </ligand>
</feature>
<dbReference type="Pfam" id="PF00034">
    <property type="entry name" value="Cytochrom_C"/>
    <property type="match status" value="2"/>
</dbReference>
<dbReference type="PANTHER" id="PTHR33751:SF11">
    <property type="entry name" value="BLL4483 PROTEIN"/>
    <property type="match status" value="1"/>
</dbReference>